<gene>
    <name evidence="6" type="ORF">EWB00_001012</name>
</gene>
<feature type="signal peptide" evidence="4">
    <location>
        <begin position="1"/>
        <end position="18"/>
    </location>
</feature>
<name>A0A4Z2DHH0_SCHJA</name>
<dbReference type="EMBL" id="SKCS01000140">
    <property type="protein sequence ID" value="TNN15899.1"/>
    <property type="molecule type" value="Genomic_DNA"/>
</dbReference>
<reference evidence="6 7" key="1">
    <citation type="submission" date="2019-03" db="EMBL/GenBank/DDBJ databases">
        <title>An improved genome assembly of the fluke Schistosoma japonicum.</title>
        <authorList>
            <person name="Hu W."/>
            <person name="Luo F."/>
            <person name="Yin M."/>
            <person name="Mo X."/>
            <person name="Sun C."/>
            <person name="Wu Q."/>
            <person name="Zhu B."/>
            <person name="Xiang M."/>
            <person name="Wang J."/>
            <person name="Wang Y."/>
            <person name="Zhang T."/>
            <person name="Xu B."/>
            <person name="Zheng H."/>
            <person name="Feng Z."/>
        </authorList>
    </citation>
    <scope>NUCLEOTIDE SEQUENCE [LARGE SCALE GENOMIC DNA]</scope>
    <source>
        <strain evidence="6">HuSjv2</strain>
        <tissue evidence="6">Worms</tissue>
    </source>
</reference>
<keyword evidence="3" id="KW-0472">Membrane</keyword>
<evidence type="ECO:0000259" key="5">
    <source>
        <dbReference type="PROSITE" id="PS50835"/>
    </source>
</evidence>
<dbReference type="GO" id="GO:0098632">
    <property type="term" value="F:cell-cell adhesion mediator activity"/>
    <property type="evidence" value="ECO:0007669"/>
    <property type="project" value="TreeGrafter"/>
</dbReference>
<evidence type="ECO:0000256" key="3">
    <source>
        <dbReference type="SAM" id="Phobius"/>
    </source>
</evidence>
<feature type="region of interest" description="Disordered" evidence="2">
    <location>
        <begin position="325"/>
        <end position="370"/>
    </location>
</feature>
<dbReference type="STRING" id="6182.A0A4Z2DHH0"/>
<dbReference type="OrthoDB" id="5970915at2759"/>
<dbReference type="Gene3D" id="2.60.40.10">
    <property type="entry name" value="Immunoglobulins"/>
    <property type="match status" value="1"/>
</dbReference>
<evidence type="ECO:0000313" key="6">
    <source>
        <dbReference type="EMBL" id="TNN15899.1"/>
    </source>
</evidence>
<feature type="compositionally biased region" description="Basic and acidic residues" evidence="2">
    <location>
        <begin position="354"/>
        <end position="370"/>
    </location>
</feature>
<evidence type="ECO:0000256" key="4">
    <source>
        <dbReference type="SAM" id="SignalP"/>
    </source>
</evidence>
<keyword evidence="3" id="KW-0812">Transmembrane</keyword>
<dbReference type="InterPro" id="IPR036179">
    <property type="entry name" value="Ig-like_dom_sf"/>
</dbReference>
<proteinExistence type="predicted"/>
<dbReference type="InterPro" id="IPR003599">
    <property type="entry name" value="Ig_sub"/>
</dbReference>
<dbReference type="InterPro" id="IPR013783">
    <property type="entry name" value="Ig-like_fold"/>
</dbReference>
<feature type="chain" id="PRO_5021357411" evidence="4">
    <location>
        <begin position="19"/>
        <end position="370"/>
    </location>
</feature>
<organism evidence="6 7">
    <name type="scientific">Schistosoma japonicum</name>
    <name type="common">Blood fluke</name>
    <dbReference type="NCBI Taxonomy" id="6182"/>
    <lineage>
        <taxon>Eukaryota</taxon>
        <taxon>Metazoa</taxon>
        <taxon>Spiralia</taxon>
        <taxon>Lophotrochozoa</taxon>
        <taxon>Platyhelminthes</taxon>
        <taxon>Trematoda</taxon>
        <taxon>Digenea</taxon>
        <taxon>Strigeidida</taxon>
        <taxon>Schistosomatoidea</taxon>
        <taxon>Schistosomatidae</taxon>
        <taxon>Schistosoma</taxon>
    </lineage>
</organism>
<dbReference type="PANTHER" id="PTHR10075">
    <property type="entry name" value="BASIGIN RELATED"/>
    <property type="match status" value="1"/>
</dbReference>
<keyword evidence="4" id="KW-0732">Signal</keyword>
<keyword evidence="1" id="KW-0393">Immunoglobulin domain</keyword>
<feature type="transmembrane region" description="Helical" evidence="3">
    <location>
        <begin position="266"/>
        <end position="287"/>
    </location>
</feature>
<keyword evidence="7" id="KW-1185">Reference proteome</keyword>
<dbReference type="GO" id="GO:0030424">
    <property type="term" value="C:axon"/>
    <property type="evidence" value="ECO:0007669"/>
    <property type="project" value="TreeGrafter"/>
</dbReference>
<keyword evidence="3" id="KW-1133">Transmembrane helix</keyword>
<dbReference type="GO" id="GO:0070593">
    <property type="term" value="P:dendrite self-avoidance"/>
    <property type="evidence" value="ECO:0007669"/>
    <property type="project" value="TreeGrafter"/>
</dbReference>
<dbReference type="AlphaFoldDB" id="A0A4Z2DHH0"/>
<dbReference type="PANTHER" id="PTHR10075:SF100">
    <property type="entry name" value="FASCICLIN-2"/>
    <property type="match status" value="1"/>
</dbReference>
<dbReference type="SUPFAM" id="SSF48726">
    <property type="entry name" value="Immunoglobulin"/>
    <property type="match status" value="1"/>
</dbReference>
<dbReference type="GO" id="GO:0005886">
    <property type="term" value="C:plasma membrane"/>
    <property type="evidence" value="ECO:0007669"/>
    <property type="project" value="TreeGrafter"/>
</dbReference>
<dbReference type="PROSITE" id="PS50835">
    <property type="entry name" value="IG_LIKE"/>
    <property type="match status" value="1"/>
</dbReference>
<dbReference type="InterPro" id="IPR007110">
    <property type="entry name" value="Ig-like_dom"/>
</dbReference>
<accession>A0A4Z2DHH0</accession>
<evidence type="ECO:0000256" key="1">
    <source>
        <dbReference type="ARBA" id="ARBA00023319"/>
    </source>
</evidence>
<evidence type="ECO:0000256" key="2">
    <source>
        <dbReference type="SAM" id="MobiDB-lite"/>
    </source>
</evidence>
<comment type="caution">
    <text evidence="6">The sequence shown here is derived from an EMBL/GenBank/DDBJ whole genome shotgun (WGS) entry which is preliminary data.</text>
</comment>
<feature type="domain" description="Ig-like" evidence="5">
    <location>
        <begin position="146"/>
        <end position="259"/>
    </location>
</feature>
<evidence type="ECO:0000313" key="7">
    <source>
        <dbReference type="Proteomes" id="UP000311919"/>
    </source>
</evidence>
<feature type="compositionally biased region" description="Polar residues" evidence="2">
    <location>
        <begin position="325"/>
        <end position="337"/>
    </location>
</feature>
<sequence length="370" mass="40522">MFEFVGFFVLVLIVVCGGLEVRPKTNGEVETYLSVVKLEGLPYMKRAINFSVPVILKYEITGVNDPSVITLSWKRNGEDITVNRRKAADAPSINSGEYSSETFSDNIHTLEVFLHLNQKDPAPGNYTLTAIMDGVASSGSGYAYSPPVLPLFTKPKRVLEGDIMRLICRVSGYPRPSAVIWSFASIPTSQMDDDNAINTALHSLHPLLTNETHYIIETGDNGIVNDTLRFLDLKDSDNGLYACNVSNDRGSDFALMIVNVKDRWAALWPFIGIVIEVTILVAAILLCERRQMHLKSTNPNAKCDAAGAGAVSGQDNVSTMPNNKIQVNNNTGQNNLTVPVHPGDGNTENTDGNTEGRDQSDELRLRAHVK</sequence>
<protein>
    <submittedName>
        <fullName evidence="6">Basigin</fullName>
    </submittedName>
</protein>
<dbReference type="GO" id="GO:0007156">
    <property type="term" value="P:homophilic cell adhesion via plasma membrane adhesion molecules"/>
    <property type="evidence" value="ECO:0007669"/>
    <property type="project" value="TreeGrafter"/>
</dbReference>
<dbReference type="SMART" id="SM00409">
    <property type="entry name" value="IG"/>
    <property type="match status" value="1"/>
</dbReference>
<dbReference type="Proteomes" id="UP000311919">
    <property type="component" value="Unassembled WGS sequence"/>
</dbReference>
<dbReference type="Pfam" id="PF13927">
    <property type="entry name" value="Ig_3"/>
    <property type="match status" value="1"/>
</dbReference>
<dbReference type="GO" id="GO:0007411">
    <property type="term" value="P:axon guidance"/>
    <property type="evidence" value="ECO:0007669"/>
    <property type="project" value="TreeGrafter"/>
</dbReference>